<evidence type="ECO:0000256" key="1">
    <source>
        <dbReference type="ARBA" id="ARBA00004071"/>
    </source>
</evidence>
<dbReference type="InterPro" id="IPR000933">
    <property type="entry name" value="Glyco_hydro_29"/>
</dbReference>
<dbReference type="EC" id="3.2.1.51" evidence="3"/>
<dbReference type="InterPro" id="IPR016286">
    <property type="entry name" value="FUC_metazoa-typ"/>
</dbReference>
<comment type="function">
    <text evidence="1">Alpha-L-fucosidase is responsible for hydrolyzing the alpha-1,6-linked fucose joined to the reducing-end N-acetylglucosamine of the carbohydrate moieties of glycoproteins.</text>
</comment>
<name>A0A6J6BQX1_9ZZZZ</name>
<dbReference type="Gene3D" id="3.20.20.80">
    <property type="entry name" value="Glycosidases"/>
    <property type="match status" value="1"/>
</dbReference>
<evidence type="ECO:0000256" key="5">
    <source>
        <dbReference type="ARBA" id="ARBA00022801"/>
    </source>
</evidence>
<dbReference type="InterPro" id="IPR017853">
    <property type="entry name" value="GH"/>
</dbReference>
<dbReference type="GO" id="GO:0004560">
    <property type="term" value="F:alpha-L-fucosidase activity"/>
    <property type="evidence" value="ECO:0007669"/>
    <property type="project" value="InterPro"/>
</dbReference>
<dbReference type="SUPFAM" id="SSF51445">
    <property type="entry name" value="(Trans)glycosidases"/>
    <property type="match status" value="1"/>
</dbReference>
<dbReference type="EMBL" id="CAEZSP010000014">
    <property type="protein sequence ID" value="CAB4540578.1"/>
    <property type="molecule type" value="Genomic_DNA"/>
</dbReference>
<accession>A0A6J6BQX1</accession>
<keyword evidence="6" id="KW-0326">Glycosidase</keyword>
<comment type="similarity">
    <text evidence="2">Belongs to the glycosyl hydrolase 29 family.</text>
</comment>
<dbReference type="SMART" id="SM00812">
    <property type="entry name" value="Alpha_L_fucos"/>
    <property type="match status" value="1"/>
</dbReference>
<evidence type="ECO:0000256" key="3">
    <source>
        <dbReference type="ARBA" id="ARBA00012662"/>
    </source>
</evidence>
<protein>
    <recommendedName>
        <fullName evidence="3">alpha-L-fucosidase</fullName>
        <ecNumber evidence="3">3.2.1.51</ecNumber>
    </recommendedName>
</protein>
<evidence type="ECO:0000256" key="6">
    <source>
        <dbReference type="ARBA" id="ARBA00023295"/>
    </source>
</evidence>
<evidence type="ECO:0000256" key="2">
    <source>
        <dbReference type="ARBA" id="ARBA00007951"/>
    </source>
</evidence>
<dbReference type="PIRSF" id="PIRSF001092">
    <property type="entry name" value="Alpha-L-fucosidase"/>
    <property type="match status" value="1"/>
</dbReference>
<dbReference type="GO" id="GO:0006004">
    <property type="term" value="P:fucose metabolic process"/>
    <property type="evidence" value="ECO:0007669"/>
    <property type="project" value="InterPro"/>
</dbReference>
<evidence type="ECO:0000256" key="4">
    <source>
        <dbReference type="ARBA" id="ARBA00022729"/>
    </source>
</evidence>
<dbReference type="AlphaFoldDB" id="A0A6J6BQX1"/>
<dbReference type="PANTHER" id="PTHR10030">
    <property type="entry name" value="ALPHA-L-FUCOSIDASE"/>
    <property type="match status" value="1"/>
</dbReference>
<evidence type="ECO:0000259" key="7">
    <source>
        <dbReference type="Pfam" id="PF01120"/>
    </source>
</evidence>
<dbReference type="PRINTS" id="PR00741">
    <property type="entry name" value="GLHYDRLASE29"/>
</dbReference>
<dbReference type="PANTHER" id="PTHR10030:SF37">
    <property type="entry name" value="ALPHA-L-FUCOSIDASE-RELATED"/>
    <property type="match status" value="1"/>
</dbReference>
<feature type="domain" description="Glycoside hydrolase family 29 N-terminal" evidence="7">
    <location>
        <begin position="10"/>
        <end position="356"/>
    </location>
</feature>
<organism evidence="8">
    <name type="scientific">freshwater metagenome</name>
    <dbReference type="NCBI Taxonomy" id="449393"/>
    <lineage>
        <taxon>unclassified sequences</taxon>
        <taxon>metagenomes</taxon>
        <taxon>ecological metagenomes</taxon>
    </lineage>
</organism>
<gene>
    <name evidence="8" type="ORF">UFOPK1440_00433</name>
</gene>
<keyword evidence="5" id="KW-0378">Hydrolase</keyword>
<dbReference type="Pfam" id="PF01120">
    <property type="entry name" value="Alpha_L_fucos"/>
    <property type="match status" value="1"/>
</dbReference>
<dbReference type="GO" id="GO:0016139">
    <property type="term" value="P:glycoside catabolic process"/>
    <property type="evidence" value="ECO:0007669"/>
    <property type="project" value="TreeGrafter"/>
</dbReference>
<dbReference type="InterPro" id="IPR057739">
    <property type="entry name" value="Glyco_hydro_29_N"/>
</dbReference>
<keyword evidence="4" id="KW-0732">Signal</keyword>
<sequence length="444" mass="49759">MVNNVFDRFEREVPEWFLDAKLGFMVSWGAFSVPAWGEPIGELGTIDDWKHWFKHNPYAEWYYNTIRIEGSPAREFHKKNFNDCDYDDLLDLWKAEKFNPDEWAKLFAYAGAQYIVPLSKHHDGITLWDAPGTGTRNTVHRGPKRDIIGDLAVAVRKAGLRSAVYYSGGLDWEVTKTMPAITDNVGHDGNGLTRPNDAAYSMYAYKHVIDLIDRYKPDVLWNDIEWPDFAKHDGEYSLAALFDHYYKVVPHGVVNDRWGSTTHADYKTSEYQFMADNEDGGAWENCRGIGLSFGYNQVESEIHSLSTESALRHFLDIVSRGGNFLLNVGPTASGEIPEIQKKVLMGLGDWMAINSEGVYATRAVAGLAPSDTPWVRWVKKGDRIFAYVDAVGAVEIEASEKIASLSTTRILGGGSIEVKRSGNKISMTIPTPKVAGPTVIEFSN</sequence>
<evidence type="ECO:0000313" key="8">
    <source>
        <dbReference type="EMBL" id="CAB4540578.1"/>
    </source>
</evidence>
<dbReference type="GO" id="GO:0005764">
    <property type="term" value="C:lysosome"/>
    <property type="evidence" value="ECO:0007669"/>
    <property type="project" value="TreeGrafter"/>
</dbReference>
<proteinExistence type="inferred from homology"/>
<reference evidence="8" key="1">
    <citation type="submission" date="2020-05" db="EMBL/GenBank/DDBJ databases">
        <authorList>
            <person name="Chiriac C."/>
            <person name="Salcher M."/>
            <person name="Ghai R."/>
            <person name="Kavagutti S V."/>
        </authorList>
    </citation>
    <scope>NUCLEOTIDE SEQUENCE</scope>
</reference>